<reference evidence="7 8" key="1">
    <citation type="submission" date="2020-08" db="EMBL/GenBank/DDBJ databases">
        <title>Plant Genome Project.</title>
        <authorList>
            <person name="Zhang R.-G."/>
        </authorList>
    </citation>
    <scope>NUCLEOTIDE SEQUENCE [LARGE SCALE GENOMIC DNA]</scope>
    <source>
        <tissue evidence="7">Rhizome</tissue>
    </source>
</reference>
<keyword evidence="5" id="KW-0175">Coiled coil</keyword>
<dbReference type="GO" id="GO:0004842">
    <property type="term" value="F:ubiquitin-protein transferase activity"/>
    <property type="evidence" value="ECO:0007669"/>
    <property type="project" value="TreeGrafter"/>
</dbReference>
<evidence type="ECO:0000256" key="4">
    <source>
        <dbReference type="PROSITE-ProRule" id="PRU00175"/>
    </source>
</evidence>
<sequence length="297" mass="32606">MDELQLLQHQISLQQRGGRGGGGVGANNPTVFSDLTSSNPSKRPAAVALQHSSVTSKSGTVLAMPPAALQDLEIDAIVSLHVRVDLSLEIYKIVLWNSFLNYIGFVLLELQTERLRNEVREVTKRHCRGLLSAAEREAARRLREKAVELEVARLTNAALEEKVRKLTAENQMRLAAAKHYEAAVGVLRGSLQRALLLQQSRSRSSAGCCEGYGDSEAISAAESSCCFEAEEKGRGQQQQQRRRRRSGWWCKACGRKEARTLLLPCKHLCLCEECEPGVGECPVCGAAKTAGFQVFTC</sequence>
<dbReference type="Gene3D" id="3.30.40.10">
    <property type="entry name" value="Zinc/RING finger domain, C3HC4 (zinc finger)"/>
    <property type="match status" value="1"/>
</dbReference>
<dbReference type="CDD" id="cd16649">
    <property type="entry name" value="mRING-HC-C3HC5_CGRF1-like"/>
    <property type="match status" value="1"/>
</dbReference>
<proteinExistence type="predicted"/>
<keyword evidence="3" id="KW-0862">Zinc</keyword>
<keyword evidence="8" id="KW-1185">Reference proteome</keyword>
<name>A0A8J5KTX6_ZINOF</name>
<evidence type="ECO:0000256" key="2">
    <source>
        <dbReference type="ARBA" id="ARBA00022771"/>
    </source>
</evidence>
<dbReference type="PANTHER" id="PTHR42647:SF72">
    <property type="entry name" value="EF-HAND CALCIUM-BINDING DOMAIN-CONTAINING PROTEIN 4A"/>
    <property type="match status" value="1"/>
</dbReference>
<dbReference type="PROSITE" id="PS50089">
    <property type="entry name" value="ZF_RING_2"/>
    <property type="match status" value="1"/>
</dbReference>
<keyword evidence="1" id="KW-0479">Metal-binding</keyword>
<feature type="coiled-coil region" evidence="5">
    <location>
        <begin position="142"/>
        <end position="169"/>
    </location>
</feature>
<evidence type="ECO:0000256" key="1">
    <source>
        <dbReference type="ARBA" id="ARBA00022723"/>
    </source>
</evidence>
<evidence type="ECO:0000313" key="8">
    <source>
        <dbReference type="Proteomes" id="UP000734854"/>
    </source>
</evidence>
<dbReference type="PANTHER" id="PTHR42647">
    <property type="entry name" value="SBP (S-RIBONUCLEASE BINDING PROTEIN) FAMILY PROTEIN"/>
    <property type="match status" value="1"/>
</dbReference>
<dbReference type="InterPro" id="IPR001841">
    <property type="entry name" value="Znf_RING"/>
</dbReference>
<protein>
    <recommendedName>
        <fullName evidence="6">RING-type domain-containing protein</fullName>
    </recommendedName>
</protein>
<gene>
    <name evidence="7" type="ORF">ZIOFF_039418</name>
</gene>
<dbReference type="GO" id="GO:0008270">
    <property type="term" value="F:zinc ion binding"/>
    <property type="evidence" value="ECO:0007669"/>
    <property type="project" value="UniProtKB-KW"/>
</dbReference>
<keyword evidence="2 4" id="KW-0863">Zinc-finger</keyword>
<organism evidence="7 8">
    <name type="scientific">Zingiber officinale</name>
    <name type="common">Ginger</name>
    <name type="synonym">Amomum zingiber</name>
    <dbReference type="NCBI Taxonomy" id="94328"/>
    <lineage>
        <taxon>Eukaryota</taxon>
        <taxon>Viridiplantae</taxon>
        <taxon>Streptophyta</taxon>
        <taxon>Embryophyta</taxon>
        <taxon>Tracheophyta</taxon>
        <taxon>Spermatophyta</taxon>
        <taxon>Magnoliopsida</taxon>
        <taxon>Liliopsida</taxon>
        <taxon>Zingiberales</taxon>
        <taxon>Zingiberaceae</taxon>
        <taxon>Zingiber</taxon>
    </lineage>
</organism>
<evidence type="ECO:0000313" key="7">
    <source>
        <dbReference type="EMBL" id="KAG6499628.1"/>
    </source>
</evidence>
<accession>A0A8J5KTX6</accession>
<dbReference type="Pfam" id="PF13920">
    <property type="entry name" value="zf-C3HC4_3"/>
    <property type="match status" value="1"/>
</dbReference>
<dbReference type="EMBL" id="JACMSC010000011">
    <property type="protein sequence ID" value="KAG6499628.1"/>
    <property type="molecule type" value="Genomic_DNA"/>
</dbReference>
<dbReference type="AlphaFoldDB" id="A0A8J5KTX6"/>
<feature type="domain" description="RING-type" evidence="6">
    <location>
        <begin position="250"/>
        <end position="284"/>
    </location>
</feature>
<dbReference type="InterPro" id="IPR013083">
    <property type="entry name" value="Znf_RING/FYVE/PHD"/>
</dbReference>
<evidence type="ECO:0000259" key="6">
    <source>
        <dbReference type="PROSITE" id="PS50089"/>
    </source>
</evidence>
<dbReference type="Proteomes" id="UP000734854">
    <property type="component" value="Unassembled WGS sequence"/>
</dbReference>
<comment type="caution">
    <text evidence="7">The sequence shown here is derived from an EMBL/GenBank/DDBJ whole genome shotgun (WGS) entry which is preliminary data.</text>
</comment>
<evidence type="ECO:0000256" key="3">
    <source>
        <dbReference type="ARBA" id="ARBA00022833"/>
    </source>
</evidence>
<evidence type="ECO:0000256" key="5">
    <source>
        <dbReference type="SAM" id="Coils"/>
    </source>
</evidence>